<feature type="chain" id="PRO_5039401722" evidence="5">
    <location>
        <begin position="30"/>
        <end position="219"/>
    </location>
</feature>
<dbReference type="KEGG" id="nah:F5544_20315"/>
<keyword evidence="5" id="KW-0732">Signal</keyword>
<dbReference type="SMART" id="SM01110">
    <property type="entry name" value="Cutinase"/>
    <property type="match status" value="1"/>
</dbReference>
<reference evidence="6 7" key="1">
    <citation type="journal article" date="2019" name="ACS Chem. Biol.">
        <title>Identification and Mobilization of a Cryptic Antibiotic Biosynthesis Gene Locus from a Human-Pathogenic Nocardia Isolate.</title>
        <authorList>
            <person name="Herisse M."/>
            <person name="Ishida K."/>
            <person name="Porter J.L."/>
            <person name="Howden B."/>
            <person name="Hertweck C."/>
            <person name="Stinear T.P."/>
            <person name="Pidot S.J."/>
        </authorList>
    </citation>
    <scope>NUCLEOTIDE SEQUENCE [LARGE SCALE GENOMIC DNA]</scope>
    <source>
        <strain evidence="6 7">AUSMDU00012717</strain>
    </source>
</reference>
<dbReference type="Pfam" id="PF01083">
    <property type="entry name" value="Cutinase"/>
    <property type="match status" value="1"/>
</dbReference>
<keyword evidence="2" id="KW-0719">Serine esterase</keyword>
<evidence type="ECO:0000256" key="2">
    <source>
        <dbReference type="ARBA" id="ARBA00022487"/>
    </source>
</evidence>
<dbReference type="SUPFAM" id="SSF53474">
    <property type="entry name" value="alpha/beta-Hydrolases"/>
    <property type="match status" value="1"/>
</dbReference>
<evidence type="ECO:0000256" key="1">
    <source>
        <dbReference type="ARBA" id="ARBA00007534"/>
    </source>
</evidence>
<dbReference type="InterPro" id="IPR000675">
    <property type="entry name" value="Cutinase/axe"/>
</dbReference>
<dbReference type="EMBL" id="CP046172">
    <property type="protein sequence ID" value="QIS11928.1"/>
    <property type="molecule type" value="Genomic_DNA"/>
</dbReference>
<comment type="similarity">
    <text evidence="1">Belongs to the cutinase family.</text>
</comment>
<evidence type="ECO:0000313" key="7">
    <source>
        <dbReference type="Proteomes" id="UP000503540"/>
    </source>
</evidence>
<evidence type="ECO:0000256" key="4">
    <source>
        <dbReference type="ARBA" id="ARBA00023157"/>
    </source>
</evidence>
<dbReference type="RefSeq" id="WP_167474681.1">
    <property type="nucleotide sequence ID" value="NZ_CP046172.1"/>
</dbReference>
<dbReference type="GO" id="GO:0052689">
    <property type="term" value="F:carboxylic ester hydrolase activity"/>
    <property type="evidence" value="ECO:0007669"/>
    <property type="project" value="UniProtKB-KW"/>
</dbReference>
<keyword evidence="3" id="KW-0378">Hydrolase</keyword>
<evidence type="ECO:0000256" key="5">
    <source>
        <dbReference type="SAM" id="SignalP"/>
    </source>
</evidence>
<proteinExistence type="inferred from homology"/>
<evidence type="ECO:0000313" key="6">
    <source>
        <dbReference type="EMBL" id="QIS11928.1"/>
    </source>
</evidence>
<dbReference type="AlphaFoldDB" id="A0A6G9YFG1"/>
<dbReference type="InterPro" id="IPR029058">
    <property type="entry name" value="AB_hydrolase_fold"/>
</dbReference>
<evidence type="ECO:0000256" key="3">
    <source>
        <dbReference type="ARBA" id="ARBA00022801"/>
    </source>
</evidence>
<accession>A0A6G9YFG1</accession>
<gene>
    <name evidence="6" type="ORF">F5544_20315</name>
</gene>
<protein>
    <submittedName>
        <fullName evidence="6">Cutinase family protein</fullName>
    </submittedName>
</protein>
<sequence length="219" mass="22506">MGNRKVNLFEKWRAARVLAILLLIGAAGATGTAGRATADPCAAVDIVVARGTSEPGWLGAQVGDPLYAALRQALPLDSAAYPVRYPADLLVATSASDGTRDMTAHLVQQAAMCPGQRFILVGYSQGAAVTEGVLGTGIVAQLPGTYVLPPELAPRIAAVLLFGDPLRAIGWNVPAAYLSRTADYCAAGDPICGAGDDPAAHTEYGGFVWAAAVFAASRI</sequence>
<dbReference type="Gene3D" id="3.40.50.1820">
    <property type="entry name" value="alpha/beta hydrolase"/>
    <property type="match status" value="1"/>
</dbReference>
<keyword evidence="4" id="KW-1015">Disulfide bond</keyword>
<dbReference type="Proteomes" id="UP000503540">
    <property type="component" value="Chromosome"/>
</dbReference>
<dbReference type="PANTHER" id="PTHR33630">
    <property type="entry name" value="CUTINASE RV1984C-RELATED-RELATED"/>
    <property type="match status" value="1"/>
</dbReference>
<feature type="signal peptide" evidence="5">
    <location>
        <begin position="1"/>
        <end position="29"/>
    </location>
</feature>
<dbReference type="PANTHER" id="PTHR33630:SF9">
    <property type="entry name" value="CUTINASE 4"/>
    <property type="match status" value="1"/>
</dbReference>
<name>A0A6G9YFG1_9NOCA</name>
<organism evidence="6 7">
    <name type="scientific">Nocardia arthritidis</name>
    <dbReference type="NCBI Taxonomy" id="228602"/>
    <lineage>
        <taxon>Bacteria</taxon>
        <taxon>Bacillati</taxon>
        <taxon>Actinomycetota</taxon>
        <taxon>Actinomycetes</taxon>
        <taxon>Mycobacteriales</taxon>
        <taxon>Nocardiaceae</taxon>
        <taxon>Nocardia</taxon>
    </lineage>
</organism>
<keyword evidence="7" id="KW-1185">Reference proteome</keyword>